<sequence length="161" mass="17935">MSVIQKLIVNADAECRYPTPGEMDQIKSFMMSSDRRLRLVKTLTESRDRIVKEATKQLFQRRPNLVSPGGNAYGENMTATCLRDMDYYLRLITYSVAAGETTPLEDIGLIGVRQMYNSLGTPLEGVAEGVRAMKAMTTSLMSEEEASEVGAYFDYLIAGLQ</sequence>
<evidence type="ECO:0000256" key="14">
    <source>
        <dbReference type="RuleBase" id="RU004438"/>
    </source>
</evidence>
<reference evidence="15 16" key="1">
    <citation type="submission" date="2017-06" db="EMBL/GenBank/DDBJ databases">
        <title>Genome sequencing of cyanobaciteial culture collection at National Institute for Environmental Studies (NIES).</title>
        <authorList>
            <person name="Hirose Y."/>
            <person name="Shimura Y."/>
            <person name="Fujisawa T."/>
            <person name="Nakamura Y."/>
            <person name="Kawachi M."/>
        </authorList>
    </citation>
    <scope>NUCLEOTIDE SEQUENCE [LARGE SCALE GENOMIC DNA]</scope>
    <source>
        <strain evidence="15 16">NIES-2135</strain>
    </source>
</reference>
<evidence type="ECO:0000256" key="3">
    <source>
        <dbReference type="ARBA" id="ARBA00022448"/>
    </source>
</evidence>
<feature type="modified residue" description="N4-methylasparagine" evidence="13">
    <location>
        <position position="71"/>
    </location>
</feature>
<evidence type="ECO:0000256" key="5">
    <source>
        <dbReference type="ARBA" id="ARBA00022549"/>
    </source>
</evidence>
<dbReference type="InterPro" id="IPR038719">
    <property type="entry name" value="Phycobilisome_asu/bsu_sf"/>
</dbReference>
<evidence type="ECO:0000256" key="8">
    <source>
        <dbReference type="ARBA" id="ARBA00022991"/>
    </source>
</evidence>
<evidence type="ECO:0000256" key="7">
    <source>
        <dbReference type="ARBA" id="ARBA00022982"/>
    </source>
</evidence>
<keyword evidence="10 14" id="KW-0472">Membrane</keyword>
<organism evidence="15 16">
    <name type="scientific">Leptolyngbya boryana NIES-2135</name>
    <dbReference type="NCBI Taxonomy" id="1973484"/>
    <lineage>
        <taxon>Bacteria</taxon>
        <taxon>Bacillati</taxon>
        <taxon>Cyanobacteriota</taxon>
        <taxon>Cyanophyceae</taxon>
        <taxon>Leptolyngbyales</taxon>
        <taxon>Leptolyngbyaceae</taxon>
        <taxon>Leptolyngbya group</taxon>
        <taxon>Leptolyngbya</taxon>
    </lineage>
</organism>
<dbReference type="EMBL" id="AP018203">
    <property type="protein sequence ID" value="BAY57457.1"/>
    <property type="molecule type" value="Genomic_DNA"/>
</dbReference>
<dbReference type="Gene3D" id="1.10.490.20">
    <property type="entry name" value="Phycocyanins"/>
    <property type="match status" value="1"/>
</dbReference>
<name>A0A1Z4JLI8_LEPBY</name>
<dbReference type="Pfam" id="PF00502">
    <property type="entry name" value="Phycobilisome"/>
    <property type="match status" value="1"/>
</dbReference>
<dbReference type="AlphaFoldDB" id="A0A1Z4JLI8"/>
<proteinExistence type="inferred from homology"/>
<dbReference type="PANTHER" id="PTHR34011:SF2">
    <property type="entry name" value="ALLOPHYCOCYANIN ALPHA CHAIN"/>
    <property type="match status" value="1"/>
</dbReference>
<dbReference type="InterPro" id="IPR009050">
    <property type="entry name" value="Globin-like_sf"/>
</dbReference>
<dbReference type="CDD" id="cd12125">
    <property type="entry name" value="APC_alpha"/>
    <property type="match status" value="1"/>
</dbReference>
<evidence type="ECO:0000313" key="16">
    <source>
        <dbReference type="Proteomes" id="UP000217895"/>
    </source>
</evidence>
<feature type="binding site" evidence="12">
    <location>
        <position position="71"/>
    </location>
    <ligand>
        <name>(2R,3E)-phycocyanobilin</name>
        <dbReference type="ChEBI" id="CHEBI:85275"/>
        <label>1</label>
    </ligand>
</feature>
<evidence type="ECO:0000256" key="11">
    <source>
        <dbReference type="ARBA" id="ARBA00023307"/>
    </source>
</evidence>
<accession>A0A1Z4JLI8</accession>
<evidence type="ECO:0000256" key="9">
    <source>
        <dbReference type="ARBA" id="ARBA00023078"/>
    </source>
</evidence>
<evidence type="ECO:0000256" key="6">
    <source>
        <dbReference type="ARBA" id="ARBA00022738"/>
    </source>
</evidence>
<keyword evidence="6 14" id="KW-0605">Phycobilisome</keyword>
<comment type="similarity">
    <text evidence="2 14">Belongs to the phycobiliprotein family.</text>
</comment>
<keyword evidence="16" id="KW-1185">Reference proteome</keyword>
<dbReference type="GO" id="GO:0015979">
    <property type="term" value="P:photosynthesis"/>
    <property type="evidence" value="ECO:0007669"/>
    <property type="project" value="UniProtKB-KW"/>
</dbReference>
<evidence type="ECO:0000256" key="4">
    <source>
        <dbReference type="ARBA" id="ARBA00022531"/>
    </source>
</evidence>
<dbReference type="GO" id="GO:0031676">
    <property type="term" value="C:plasma membrane-derived thylakoid membrane"/>
    <property type="evidence" value="ECO:0007669"/>
    <property type="project" value="UniProtKB-SubCell"/>
</dbReference>
<dbReference type="GO" id="GO:0030089">
    <property type="term" value="C:phycobilisome"/>
    <property type="evidence" value="ECO:0007669"/>
    <property type="project" value="UniProtKB-KW"/>
</dbReference>
<dbReference type="SUPFAM" id="SSF46458">
    <property type="entry name" value="Globin-like"/>
    <property type="match status" value="1"/>
</dbReference>
<feature type="binding site" evidence="12">
    <location>
        <position position="81"/>
    </location>
    <ligand>
        <name>(2R,3E)-phycocyanobilin</name>
        <dbReference type="ChEBI" id="CHEBI:85275"/>
        <label>1</label>
    </ligand>
</feature>
<evidence type="ECO:0000256" key="13">
    <source>
        <dbReference type="PIRSR" id="PIRSR000081-2"/>
    </source>
</evidence>
<keyword evidence="5" id="KW-0042">Antenna complex</keyword>
<keyword evidence="11 14" id="KW-0089">Bile pigment</keyword>
<dbReference type="PIRSF" id="PIRSF000081">
    <property type="entry name" value="Phycocyanin"/>
    <property type="match status" value="1"/>
</dbReference>
<evidence type="ECO:0000256" key="1">
    <source>
        <dbReference type="ARBA" id="ARBA00004170"/>
    </source>
</evidence>
<comment type="subcellular location">
    <subcellularLocation>
        <location evidence="14">Cellular thylakoid membrane</location>
        <topology evidence="14">Peripheral membrane protein</topology>
        <orientation evidence="14">Cytoplasmic side</orientation>
    </subcellularLocation>
    <subcellularLocation>
        <location evidence="1">Membrane</location>
        <topology evidence="1">Peripheral membrane protein</topology>
    </subcellularLocation>
</comment>
<evidence type="ECO:0000256" key="12">
    <source>
        <dbReference type="PIRSR" id="PIRSR000081-1"/>
    </source>
</evidence>
<protein>
    <submittedName>
        <fullName evidence="15">Allophycocyanin alpha chain 2</fullName>
    </submittedName>
</protein>
<keyword evidence="4 14" id="KW-0602">Photosynthesis</keyword>
<evidence type="ECO:0000256" key="10">
    <source>
        <dbReference type="ARBA" id="ARBA00023136"/>
    </source>
</evidence>
<keyword evidence="3 14" id="KW-0813">Transport</keyword>
<dbReference type="InterPro" id="IPR012128">
    <property type="entry name" value="Phycobilisome_asu/bsu"/>
</dbReference>
<evidence type="ECO:0000256" key="2">
    <source>
        <dbReference type="ARBA" id="ARBA00008182"/>
    </source>
</evidence>
<dbReference type="PANTHER" id="PTHR34011">
    <property type="entry name" value="PHYCOBILISOME 32.1 KDA LINKER POLYPEPTIDE, PHYCOCYANIN-ASSOCIATED, ROD 2-RELATED"/>
    <property type="match status" value="1"/>
</dbReference>
<keyword evidence="7 14" id="KW-0249">Electron transport</keyword>
<keyword evidence="8 14" id="KW-0157">Chromophore</keyword>
<keyword evidence="9 14" id="KW-0793">Thylakoid</keyword>
<dbReference type="Proteomes" id="UP000217895">
    <property type="component" value="Chromosome"/>
</dbReference>
<gene>
    <name evidence="15" type="ORF">NIES2135_43220</name>
</gene>
<evidence type="ECO:0000313" key="15">
    <source>
        <dbReference type="EMBL" id="BAY57457.1"/>
    </source>
</evidence>